<accession>A0A1J1IC52</accession>
<dbReference type="Proteomes" id="UP000183832">
    <property type="component" value="Unassembled WGS sequence"/>
</dbReference>
<dbReference type="EMBL" id="CVRI01000047">
    <property type="protein sequence ID" value="CRK97330.1"/>
    <property type="molecule type" value="Genomic_DNA"/>
</dbReference>
<proteinExistence type="predicted"/>
<sequence length="128" mass="15115">MIAYTLQKNRRKRDTETRSSPIVTREVCLHTTYDVDEAIFVFDFAILFAAFICDFFELNFMWSLSDGLSTPTFPLAKIEPYRSLQEHYSSNHNYILGGDIRSRLRYYLDPIEDLHMILSKPRIEKPEI</sequence>
<evidence type="ECO:0000313" key="3">
    <source>
        <dbReference type="Proteomes" id="UP000183832"/>
    </source>
</evidence>
<organism evidence="2 3">
    <name type="scientific">Clunio marinus</name>
    <dbReference type="NCBI Taxonomy" id="568069"/>
    <lineage>
        <taxon>Eukaryota</taxon>
        <taxon>Metazoa</taxon>
        <taxon>Ecdysozoa</taxon>
        <taxon>Arthropoda</taxon>
        <taxon>Hexapoda</taxon>
        <taxon>Insecta</taxon>
        <taxon>Pterygota</taxon>
        <taxon>Neoptera</taxon>
        <taxon>Endopterygota</taxon>
        <taxon>Diptera</taxon>
        <taxon>Nematocera</taxon>
        <taxon>Chironomoidea</taxon>
        <taxon>Chironomidae</taxon>
        <taxon>Clunio</taxon>
    </lineage>
</organism>
<keyword evidence="3" id="KW-1185">Reference proteome</keyword>
<evidence type="ECO:0000256" key="1">
    <source>
        <dbReference type="SAM" id="Phobius"/>
    </source>
</evidence>
<dbReference type="AlphaFoldDB" id="A0A1J1IC52"/>
<name>A0A1J1IC52_9DIPT</name>
<reference evidence="2 3" key="1">
    <citation type="submission" date="2015-04" db="EMBL/GenBank/DDBJ databases">
        <authorList>
            <person name="Syromyatnikov M.Y."/>
            <person name="Popov V.N."/>
        </authorList>
    </citation>
    <scope>NUCLEOTIDE SEQUENCE [LARGE SCALE GENOMIC DNA]</scope>
</reference>
<feature type="transmembrane region" description="Helical" evidence="1">
    <location>
        <begin position="38"/>
        <end position="56"/>
    </location>
</feature>
<gene>
    <name evidence="2" type="ORF">CLUMA_CG010723</name>
</gene>
<keyword evidence="1" id="KW-1133">Transmembrane helix</keyword>
<protein>
    <submittedName>
        <fullName evidence="2">CLUMA_CG010723, isoform A</fullName>
    </submittedName>
</protein>
<keyword evidence="1" id="KW-0472">Membrane</keyword>
<evidence type="ECO:0000313" key="2">
    <source>
        <dbReference type="EMBL" id="CRK97330.1"/>
    </source>
</evidence>
<keyword evidence="1" id="KW-0812">Transmembrane</keyword>